<name>A0A844FYI9_9BACT</name>
<dbReference type="RefSeq" id="WP_106053823.1">
    <property type="nucleotide sequence ID" value="NZ_CALXOB010000023.1"/>
</dbReference>
<evidence type="ECO:0000313" key="2">
    <source>
        <dbReference type="EMBL" id="MST96390.1"/>
    </source>
</evidence>
<keyword evidence="1" id="KW-1133">Transmembrane helix</keyword>
<accession>A0A844FYI9</accession>
<dbReference type="Proteomes" id="UP000435649">
    <property type="component" value="Unassembled WGS sequence"/>
</dbReference>
<dbReference type="AlphaFoldDB" id="A0A844FYI9"/>
<gene>
    <name evidence="2" type="ORF">FYJ85_04930</name>
</gene>
<proteinExistence type="predicted"/>
<keyword evidence="1" id="KW-0472">Membrane</keyword>
<dbReference type="EMBL" id="VUNS01000003">
    <property type="protein sequence ID" value="MST96390.1"/>
    <property type="molecule type" value="Genomic_DNA"/>
</dbReference>
<keyword evidence="3" id="KW-1185">Reference proteome</keyword>
<comment type="caution">
    <text evidence="2">The sequence shown here is derived from an EMBL/GenBank/DDBJ whole genome shotgun (WGS) entry which is preliminary data.</text>
</comment>
<keyword evidence="1" id="KW-0812">Transmembrane</keyword>
<evidence type="ECO:0000256" key="1">
    <source>
        <dbReference type="SAM" id="Phobius"/>
    </source>
</evidence>
<feature type="transmembrane region" description="Helical" evidence="1">
    <location>
        <begin position="29"/>
        <end position="48"/>
    </location>
</feature>
<protein>
    <submittedName>
        <fullName evidence="2">Uncharacterized protein</fullName>
    </submittedName>
</protein>
<reference evidence="2 3" key="1">
    <citation type="submission" date="2019-08" db="EMBL/GenBank/DDBJ databases">
        <title>In-depth cultivation of the pig gut microbiome towards novel bacterial diversity and tailored functional studies.</title>
        <authorList>
            <person name="Wylensek D."/>
            <person name="Hitch T.C.A."/>
            <person name="Clavel T."/>
        </authorList>
    </citation>
    <scope>NUCLEOTIDE SEQUENCE [LARGE SCALE GENOMIC DNA]</scope>
    <source>
        <strain evidence="2 3">BBE-744-WT-12</strain>
    </source>
</reference>
<organism evidence="2 3">
    <name type="scientific">Victivallis lenta</name>
    <dbReference type="NCBI Taxonomy" id="2606640"/>
    <lineage>
        <taxon>Bacteria</taxon>
        <taxon>Pseudomonadati</taxon>
        <taxon>Lentisphaerota</taxon>
        <taxon>Lentisphaeria</taxon>
        <taxon>Victivallales</taxon>
        <taxon>Victivallaceae</taxon>
        <taxon>Victivallis</taxon>
    </lineage>
</organism>
<evidence type="ECO:0000313" key="3">
    <source>
        <dbReference type="Proteomes" id="UP000435649"/>
    </source>
</evidence>
<sequence>MHIVYIALMILALIGMIVCSKKQKTNPAMQPVAFVLFVVVVISAGLLLNEMNVFGTRDGLLENEMKFYASQGTKTGDYLKTTFPGKKVLLVADPGFEKNDNVKKLADALQAGYGGEVVTDTVQLPGNQADAPMPLYMMMKAADFDAMVDKHPDCGVIVTTVGLPQDANRLKFMKQSADKRPALFLMGLPSGPVPGIMAALQSGIITGLIISNPDAKYDVPAPSDPMKAFDIRYVLVTKENADQYKAHFSN</sequence>